<reference evidence="6" key="1">
    <citation type="submission" date="2020-10" db="EMBL/GenBank/DDBJ databases">
        <authorList>
            <person name="Kikuchi T."/>
        </authorList>
    </citation>
    <scope>NUCLEOTIDE SEQUENCE</scope>
    <source>
        <strain evidence="6">NKZ352</strain>
    </source>
</reference>
<dbReference type="PANTHER" id="PTHR11849:SF133">
    <property type="entry name" value="ETS DOMAIN-CONTAINING PROTEIN"/>
    <property type="match status" value="1"/>
</dbReference>
<dbReference type="GO" id="GO:0005634">
    <property type="term" value="C:nucleus"/>
    <property type="evidence" value="ECO:0007669"/>
    <property type="project" value="UniProtKB-SubCell"/>
</dbReference>
<comment type="caution">
    <text evidence="6">The sequence shown here is derived from an EMBL/GenBank/DDBJ whole genome shotgun (WGS) entry which is preliminary data.</text>
</comment>
<dbReference type="GO" id="GO:0043565">
    <property type="term" value="F:sequence-specific DNA binding"/>
    <property type="evidence" value="ECO:0007669"/>
    <property type="project" value="InterPro"/>
</dbReference>
<feature type="region of interest" description="Disordered" evidence="4">
    <location>
        <begin position="1"/>
        <end position="37"/>
    </location>
</feature>
<dbReference type="GO" id="GO:0030154">
    <property type="term" value="P:cell differentiation"/>
    <property type="evidence" value="ECO:0007669"/>
    <property type="project" value="TreeGrafter"/>
</dbReference>
<dbReference type="PANTHER" id="PTHR11849">
    <property type="entry name" value="ETS"/>
    <property type="match status" value="1"/>
</dbReference>
<dbReference type="Pfam" id="PF00178">
    <property type="entry name" value="Ets"/>
    <property type="match status" value="1"/>
</dbReference>
<dbReference type="PROSITE" id="PS00345">
    <property type="entry name" value="ETS_DOMAIN_1"/>
    <property type="match status" value="1"/>
</dbReference>
<dbReference type="GO" id="GO:0000981">
    <property type="term" value="F:DNA-binding transcription factor activity, RNA polymerase II-specific"/>
    <property type="evidence" value="ECO:0007669"/>
    <property type="project" value="TreeGrafter"/>
</dbReference>
<dbReference type="PRINTS" id="PR00454">
    <property type="entry name" value="ETSDOMAIN"/>
</dbReference>
<evidence type="ECO:0000256" key="3">
    <source>
        <dbReference type="RuleBase" id="RU004019"/>
    </source>
</evidence>
<dbReference type="PROSITE" id="PS00346">
    <property type="entry name" value="ETS_DOMAIN_2"/>
    <property type="match status" value="1"/>
</dbReference>
<dbReference type="InterPro" id="IPR036390">
    <property type="entry name" value="WH_DNA-bd_sf"/>
</dbReference>
<dbReference type="SUPFAM" id="SSF46785">
    <property type="entry name" value="Winged helix' DNA-binding domain"/>
    <property type="match status" value="1"/>
</dbReference>
<dbReference type="PROSITE" id="PS50061">
    <property type="entry name" value="ETS_DOMAIN_3"/>
    <property type="match status" value="1"/>
</dbReference>
<feature type="region of interest" description="Disordered" evidence="4">
    <location>
        <begin position="191"/>
        <end position="283"/>
    </location>
</feature>
<dbReference type="Gene3D" id="1.10.10.10">
    <property type="entry name" value="Winged helix-like DNA-binding domain superfamily/Winged helix DNA-binding domain"/>
    <property type="match status" value="1"/>
</dbReference>
<proteinExistence type="inferred from homology"/>
<feature type="compositionally biased region" description="Low complexity" evidence="4">
    <location>
        <begin position="28"/>
        <end position="37"/>
    </location>
</feature>
<comment type="similarity">
    <text evidence="1 3">Belongs to the ETS family.</text>
</comment>
<dbReference type="InterPro" id="IPR046328">
    <property type="entry name" value="ETS_fam"/>
</dbReference>
<keyword evidence="7" id="KW-1185">Reference proteome</keyword>
<accession>A0A8S1H8C4</accession>
<evidence type="ECO:0000256" key="4">
    <source>
        <dbReference type="SAM" id="MobiDB-lite"/>
    </source>
</evidence>
<evidence type="ECO:0000259" key="5">
    <source>
        <dbReference type="PROSITE" id="PS50061"/>
    </source>
</evidence>
<feature type="compositionally biased region" description="Low complexity" evidence="4">
    <location>
        <begin position="255"/>
        <end position="274"/>
    </location>
</feature>
<dbReference type="OrthoDB" id="10067219at2759"/>
<gene>
    <name evidence="6" type="ORF">CAUJ_LOCUS6707</name>
</gene>
<organism evidence="6 7">
    <name type="scientific">Caenorhabditis auriculariae</name>
    <dbReference type="NCBI Taxonomy" id="2777116"/>
    <lineage>
        <taxon>Eukaryota</taxon>
        <taxon>Metazoa</taxon>
        <taxon>Ecdysozoa</taxon>
        <taxon>Nematoda</taxon>
        <taxon>Chromadorea</taxon>
        <taxon>Rhabditida</taxon>
        <taxon>Rhabditina</taxon>
        <taxon>Rhabditomorpha</taxon>
        <taxon>Rhabditoidea</taxon>
        <taxon>Rhabditidae</taxon>
        <taxon>Peloderinae</taxon>
        <taxon>Caenorhabditis</taxon>
    </lineage>
</organism>
<dbReference type="SMART" id="SM00413">
    <property type="entry name" value="ETS"/>
    <property type="match status" value="1"/>
</dbReference>
<evidence type="ECO:0000256" key="2">
    <source>
        <dbReference type="ARBA" id="ARBA00023125"/>
    </source>
</evidence>
<name>A0A8S1H8C4_9PELO</name>
<keyword evidence="3" id="KW-0539">Nucleus</keyword>
<dbReference type="Proteomes" id="UP000835052">
    <property type="component" value="Unassembled WGS sequence"/>
</dbReference>
<comment type="subcellular location">
    <subcellularLocation>
        <location evidence="3">Nucleus</location>
    </subcellularLocation>
</comment>
<keyword evidence="2 3" id="KW-0238">DNA-binding</keyword>
<feature type="compositionally biased region" description="Low complexity" evidence="4">
    <location>
        <begin position="197"/>
        <end position="222"/>
    </location>
</feature>
<evidence type="ECO:0000313" key="6">
    <source>
        <dbReference type="EMBL" id="CAD6190788.1"/>
    </source>
</evidence>
<dbReference type="EMBL" id="CAJGYM010000017">
    <property type="protein sequence ID" value="CAD6190788.1"/>
    <property type="molecule type" value="Genomic_DNA"/>
</dbReference>
<feature type="domain" description="ETS" evidence="5">
    <location>
        <begin position="41"/>
        <end position="121"/>
    </location>
</feature>
<evidence type="ECO:0000313" key="7">
    <source>
        <dbReference type="Proteomes" id="UP000835052"/>
    </source>
</evidence>
<dbReference type="InterPro" id="IPR036388">
    <property type="entry name" value="WH-like_DNA-bd_sf"/>
</dbReference>
<dbReference type="AlphaFoldDB" id="A0A8S1H8C4"/>
<dbReference type="InterPro" id="IPR000418">
    <property type="entry name" value="Ets_dom"/>
</dbReference>
<protein>
    <recommendedName>
        <fullName evidence="5">ETS domain-containing protein</fullName>
    </recommendedName>
</protein>
<evidence type="ECO:0000256" key="1">
    <source>
        <dbReference type="ARBA" id="ARBA00005562"/>
    </source>
</evidence>
<sequence length="425" mass="45560">MSPTSSPSTPPPPTMKSEAEPSDAVQRQSSQSGASSGDSNITLWQFLLELLVHGDHPELIKWTAREGEFKLVDAEAVARLWGQRKAKPHMNYDKLSRALRYYYEKNIIKKVIGQKFVYRFVTNPENVTAEILGYTASLGTVRSLGTNSRRAETGTFCKKEEDYEPQMCNNMPFSTPPSSYPALNLMNAMNTPSTAHSISTPSPTDSTCSPGSVGSSTGPTTVLPAHSSPGPSSRPESTHNEETSPATVSSRKRTAGSPRVSSSASTSTNEAPPSRRSKPDPLNLSAASNFPIITPFSAASNFSPLMLLQPNSPLLQPAINHFYALASASLASAGLYGPQMSPLFAASPFRSPLTTPKAGATATSQPQVFQFPPTSSFNSTLINPFSSLISPMAPFMMSNTGSNQFKYPSSDSLKTPTVPLKMPTL</sequence>